<reference evidence="16" key="1">
    <citation type="submission" date="2021-01" db="EMBL/GenBank/DDBJ databases">
        <authorList>
            <person name="Li R."/>
            <person name="Bekaert M."/>
        </authorList>
    </citation>
    <scope>NUCLEOTIDE SEQUENCE</scope>
    <source>
        <strain evidence="16">Farmed</strain>
    </source>
</reference>
<evidence type="ECO:0000313" key="17">
    <source>
        <dbReference type="Proteomes" id="UP000597762"/>
    </source>
</evidence>
<dbReference type="EC" id="2.3.2.23" evidence="2"/>
<evidence type="ECO:0000256" key="8">
    <source>
        <dbReference type="ARBA" id="ARBA00063420"/>
    </source>
</evidence>
<dbReference type="AlphaFoldDB" id="A0A812AQ18"/>
<comment type="subunit">
    <text evidence="8">Interacts with AUP1 (via C-terminus); the interaction recruits UBE2G2 to lipid droplets. Interacts with ubiquitin ligases AMFR/gp78 and RNF139/TRC8; recruitment to lipid droplets by AUP1 facilitates interaction of UBE2G2 with AMFR and RNF139, leading to sterol-induced ubiquitination of 3-hydroxy-3-methylglutaryl coenzyme A reductase and its subsequent proteasomal degradation.</text>
</comment>
<keyword evidence="5 14" id="KW-0833">Ubl conjugation pathway</keyword>
<evidence type="ECO:0000256" key="1">
    <source>
        <dbReference type="ARBA" id="ARBA00000485"/>
    </source>
</evidence>
<keyword evidence="4 14" id="KW-0547">Nucleotide-binding</keyword>
<name>A0A812AQ18_ACAPH</name>
<dbReference type="GO" id="GO:0036503">
    <property type="term" value="P:ERAD pathway"/>
    <property type="evidence" value="ECO:0007669"/>
    <property type="project" value="UniProtKB-ARBA"/>
</dbReference>
<evidence type="ECO:0000256" key="9">
    <source>
        <dbReference type="ARBA" id="ARBA00073285"/>
    </source>
</evidence>
<keyword evidence="3 16" id="KW-0808">Transferase</keyword>
<evidence type="ECO:0000256" key="2">
    <source>
        <dbReference type="ARBA" id="ARBA00012486"/>
    </source>
</evidence>
<dbReference type="CDD" id="cd23796">
    <property type="entry name" value="UBCc_UBE2G2"/>
    <property type="match status" value="1"/>
</dbReference>
<dbReference type="InterPro" id="IPR023313">
    <property type="entry name" value="UBQ-conjugating_AS"/>
</dbReference>
<evidence type="ECO:0000256" key="14">
    <source>
        <dbReference type="RuleBase" id="RU362109"/>
    </source>
</evidence>
<comment type="catalytic activity">
    <reaction evidence="1">
        <text>S-ubiquitinyl-[E1 ubiquitin-activating enzyme]-L-cysteine + [E2 ubiquitin-conjugating enzyme]-L-cysteine = [E1 ubiquitin-activating enzyme]-L-cysteine + S-ubiquitinyl-[E2 ubiquitin-conjugating enzyme]-L-cysteine.</text>
        <dbReference type="EC" id="2.3.2.23"/>
    </reaction>
</comment>
<dbReference type="GO" id="GO:0061631">
    <property type="term" value="F:ubiquitin conjugating enzyme activity"/>
    <property type="evidence" value="ECO:0007669"/>
    <property type="project" value="UniProtKB-EC"/>
</dbReference>
<organism evidence="16 17">
    <name type="scientific">Acanthosepion pharaonis</name>
    <name type="common">Pharaoh cuttlefish</name>
    <name type="synonym">Sepia pharaonis</name>
    <dbReference type="NCBI Taxonomy" id="158019"/>
    <lineage>
        <taxon>Eukaryota</taxon>
        <taxon>Metazoa</taxon>
        <taxon>Spiralia</taxon>
        <taxon>Lophotrochozoa</taxon>
        <taxon>Mollusca</taxon>
        <taxon>Cephalopoda</taxon>
        <taxon>Coleoidea</taxon>
        <taxon>Decapodiformes</taxon>
        <taxon>Sepiida</taxon>
        <taxon>Sepiina</taxon>
        <taxon>Sepiidae</taxon>
        <taxon>Acanthosepion</taxon>
    </lineage>
</organism>
<dbReference type="PROSITE" id="PS50127">
    <property type="entry name" value="UBC_2"/>
    <property type="match status" value="1"/>
</dbReference>
<proteinExistence type="inferred from homology"/>
<dbReference type="PANTHER" id="PTHR24067">
    <property type="entry name" value="UBIQUITIN-CONJUGATING ENZYME E2"/>
    <property type="match status" value="1"/>
</dbReference>
<keyword evidence="17" id="KW-1185">Reference proteome</keyword>
<dbReference type="Gene3D" id="3.10.110.10">
    <property type="entry name" value="Ubiquitin Conjugating Enzyme"/>
    <property type="match status" value="1"/>
</dbReference>
<dbReference type="EMBL" id="CAHIKZ030000146">
    <property type="protein sequence ID" value="CAE1155773.1"/>
    <property type="molecule type" value="Genomic_DNA"/>
</dbReference>
<feature type="domain" description="UBC core" evidence="15">
    <location>
        <begin position="46"/>
        <end position="206"/>
    </location>
</feature>
<dbReference type="SMART" id="SM00212">
    <property type="entry name" value="UBCc"/>
    <property type="match status" value="1"/>
</dbReference>
<dbReference type="InterPro" id="IPR000608">
    <property type="entry name" value="UBC"/>
</dbReference>
<dbReference type="Pfam" id="PF00179">
    <property type="entry name" value="UQ_con"/>
    <property type="match status" value="1"/>
</dbReference>
<evidence type="ECO:0000256" key="11">
    <source>
        <dbReference type="ARBA" id="ARBA00079258"/>
    </source>
</evidence>
<evidence type="ECO:0000256" key="12">
    <source>
        <dbReference type="ARBA" id="ARBA00079959"/>
    </source>
</evidence>
<accession>A0A812AQ18</accession>
<gene>
    <name evidence="16" type="ORF">SPHA_4570</name>
</gene>
<sequence>MDEIIKTIIDIFFSLSLSLSLKDARALPFLQENFGGIDIFQDFFFFFSLSLSLSLVKLTLNPPEGIIAGPVSEENFFEWEALIMGPEGTCFEGGVFPARLMFPPDYPLSPPKMKFNSEIFHPNIYVDGRVCISILHAPGDDPMGYETSAERWSPVQSVEKILLSVVSMLAEPNDESAANVDAAKTWREDRQRFNDIARRTVEKSLGL</sequence>
<dbReference type="OrthoDB" id="19692at2759"/>
<evidence type="ECO:0000256" key="4">
    <source>
        <dbReference type="ARBA" id="ARBA00022741"/>
    </source>
</evidence>
<dbReference type="Proteomes" id="UP000597762">
    <property type="component" value="Unassembled WGS sequence"/>
</dbReference>
<evidence type="ECO:0000256" key="7">
    <source>
        <dbReference type="ARBA" id="ARBA00055690"/>
    </source>
</evidence>
<dbReference type="FunFam" id="3.10.110.10:FF:000008">
    <property type="entry name" value="Ubiquitin-conjugating enzyme E2 G2"/>
    <property type="match status" value="1"/>
</dbReference>
<evidence type="ECO:0000256" key="3">
    <source>
        <dbReference type="ARBA" id="ARBA00022679"/>
    </source>
</evidence>
<evidence type="ECO:0000259" key="15">
    <source>
        <dbReference type="PROSITE" id="PS50127"/>
    </source>
</evidence>
<protein>
    <recommendedName>
        <fullName evidence="9">Ubiquitin-conjugating enzyme E2 G2</fullName>
        <ecNumber evidence="2">2.3.2.23</ecNumber>
    </recommendedName>
    <alternativeName>
        <fullName evidence="12">E2 ubiquitin-conjugating enzyme G2</fullName>
    </alternativeName>
    <alternativeName>
        <fullName evidence="10">Ubiquitin carrier protein G2</fullName>
    </alternativeName>
    <alternativeName>
        <fullName evidence="11">Ubiquitin-protein ligase G2</fullName>
    </alternativeName>
</protein>
<evidence type="ECO:0000256" key="13">
    <source>
        <dbReference type="PROSITE-ProRule" id="PRU10133"/>
    </source>
</evidence>
<keyword evidence="6 14" id="KW-0067">ATP-binding</keyword>
<feature type="active site" description="Glycyl thioester intermediate" evidence="13">
    <location>
        <position position="131"/>
    </location>
</feature>
<evidence type="ECO:0000256" key="10">
    <source>
        <dbReference type="ARBA" id="ARBA00076340"/>
    </source>
</evidence>
<dbReference type="PROSITE" id="PS00183">
    <property type="entry name" value="UBC_1"/>
    <property type="match status" value="1"/>
</dbReference>
<evidence type="ECO:0000256" key="5">
    <source>
        <dbReference type="ARBA" id="ARBA00022786"/>
    </source>
</evidence>
<dbReference type="InterPro" id="IPR050113">
    <property type="entry name" value="Ub_conjugating_enzyme"/>
</dbReference>
<dbReference type="GO" id="GO:0005524">
    <property type="term" value="F:ATP binding"/>
    <property type="evidence" value="ECO:0007669"/>
    <property type="project" value="UniProtKB-UniRule"/>
</dbReference>
<evidence type="ECO:0000313" key="16">
    <source>
        <dbReference type="EMBL" id="CAE1155773.1"/>
    </source>
</evidence>
<comment type="caution">
    <text evidence="16">The sequence shown here is derived from an EMBL/GenBank/DDBJ whole genome shotgun (WGS) entry which is preliminary data.</text>
</comment>
<evidence type="ECO:0000256" key="6">
    <source>
        <dbReference type="ARBA" id="ARBA00022840"/>
    </source>
</evidence>
<comment type="function">
    <text evidence="7">Accepts ubiquitin from the E1 complex and catalyzes its covalent attachment to other proteins. In vitro catalyzes 'Lys-48'-linked polyubiquitination. Involved in endoplasmic reticulum-associated degradation (ERAD). Required for sterol-induced ubiquitination of 3-hydroxy-3-methylglutaryl coenzyme A reductase and its subsequent proteasomal degradation.</text>
</comment>
<comment type="similarity">
    <text evidence="14">Belongs to the ubiquitin-conjugating enzyme family.</text>
</comment>
<keyword evidence="16" id="KW-0012">Acyltransferase</keyword>
<dbReference type="InterPro" id="IPR016135">
    <property type="entry name" value="UBQ-conjugating_enzyme/RWD"/>
</dbReference>
<dbReference type="SUPFAM" id="SSF54495">
    <property type="entry name" value="UBC-like"/>
    <property type="match status" value="1"/>
</dbReference>